<evidence type="ECO:0000313" key="2">
    <source>
        <dbReference type="EMBL" id="THH37698.1"/>
    </source>
</evidence>
<dbReference type="AlphaFoldDB" id="A0A4S4NHL5"/>
<evidence type="ECO:0008006" key="4">
    <source>
        <dbReference type="Google" id="ProtNLM"/>
    </source>
</evidence>
<organism evidence="2 3">
    <name type="scientific">Neolewinella litorea</name>
    <dbReference type="NCBI Taxonomy" id="2562452"/>
    <lineage>
        <taxon>Bacteria</taxon>
        <taxon>Pseudomonadati</taxon>
        <taxon>Bacteroidota</taxon>
        <taxon>Saprospiria</taxon>
        <taxon>Saprospirales</taxon>
        <taxon>Lewinellaceae</taxon>
        <taxon>Neolewinella</taxon>
    </lineage>
</organism>
<accession>A0A4S4NHL5</accession>
<evidence type="ECO:0000256" key="1">
    <source>
        <dbReference type="SAM" id="SignalP"/>
    </source>
</evidence>
<protein>
    <recommendedName>
        <fullName evidence="4">T9SS type A sorting domain-containing protein</fullName>
    </recommendedName>
</protein>
<name>A0A4S4NHL5_9BACT</name>
<proteinExistence type="predicted"/>
<evidence type="ECO:0000313" key="3">
    <source>
        <dbReference type="Proteomes" id="UP000308528"/>
    </source>
</evidence>
<comment type="caution">
    <text evidence="2">The sequence shown here is derived from an EMBL/GenBank/DDBJ whole genome shotgun (WGS) entry which is preliminary data.</text>
</comment>
<feature type="chain" id="PRO_5020288386" description="T9SS type A sorting domain-containing protein" evidence="1">
    <location>
        <begin position="27"/>
        <end position="252"/>
    </location>
</feature>
<feature type="signal peptide" evidence="1">
    <location>
        <begin position="1"/>
        <end position="26"/>
    </location>
</feature>
<reference evidence="2 3" key="1">
    <citation type="submission" date="2019-04" db="EMBL/GenBank/DDBJ databases">
        <title>Lewinella litorea sp. nov., isolated from a marine sand.</title>
        <authorList>
            <person name="Yoon J.-H."/>
        </authorList>
    </citation>
    <scope>NUCLEOTIDE SEQUENCE [LARGE SCALE GENOMIC DNA]</scope>
    <source>
        <strain evidence="2 3">HSMS-39</strain>
    </source>
</reference>
<dbReference type="RefSeq" id="WP_136459891.1">
    <property type="nucleotide sequence ID" value="NZ_SRSF01000006.1"/>
</dbReference>
<dbReference type="EMBL" id="SRSF01000006">
    <property type="protein sequence ID" value="THH37698.1"/>
    <property type="molecule type" value="Genomic_DNA"/>
</dbReference>
<dbReference type="OrthoDB" id="847053at2"/>
<keyword evidence="1" id="KW-0732">Signal</keyword>
<keyword evidence="3" id="KW-1185">Reference proteome</keyword>
<sequence length="252" mass="27822">MNLRTTRLLCYALLLAYGGYTGTANGQTPSAFAVKYSSVSGYAVGGYSIAPLSETFENASGCMVAAEAPPPFPLRITALEATRDNATTVTLSWEIEESDSGEYRWTLERRLDVEAVFTTVRELPRALILQREYLDPNAHFGTSYYRVRGEAADGANIYSRIRAVDNEFRRPELRVFPTPTRRAASVQLPDADHPFALRLSDHFGRTVWARRFPAASANPLRLTFPDLPPGVYLLHWSSGAAPGTVARVVVGY</sequence>
<gene>
    <name evidence="2" type="ORF">E4021_13465</name>
</gene>
<dbReference type="Proteomes" id="UP000308528">
    <property type="component" value="Unassembled WGS sequence"/>
</dbReference>